<sequence>MWYDDYYGRGNDDDILRLLLQTTLFWHYHYNIMMAEAATEATLAHHYYYNIIITTQPPQPVSPELFFRDEALTIITRLLLRDCSKSVRGVLWTVHSRLKPNIIFTTNSEQQGTQLSVDSEQHASRDHKPNGKSFGQYLNCDDLHATKYEQYASCGQKRTTNTLR</sequence>
<feature type="non-terminal residue" evidence="1">
    <location>
        <position position="1"/>
    </location>
</feature>
<dbReference type="Proteomes" id="UP000799766">
    <property type="component" value="Unassembled WGS sequence"/>
</dbReference>
<reference evidence="1" key="1">
    <citation type="journal article" date="2020" name="Stud. Mycol.">
        <title>101 Dothideomycetes genomes: a test case for predicting lifestyles and emergence of pathogens.</title>
        <authorList>
            <person name="Haridas S."/>
            <person name="Albert R."/>
            <person name="Binder M."/>
            <person name="Bloem J."/>
            <person name="Labutti K."/>
            <person name="Salamov A."/>
            <person name="Andreopoulos B."/>
            <person name="Baker S."/>
            <person name="Barry K."/>
            <person name="Bills G."/>
            <person name="Bluhm B."/>
            <person name="Cannon C."/>
            <person name="Castanera R."/>
            <person name="Culley D."/>
            <person name="Daum C."/>
            <person name="Ezra D."/>
            <person name="Gonzalez J."/>
            <person name="Henrissat B."/>
            <person name="Kuo A."/>
            <person name="Liang C."/>
            <person name="Lipzen A."/>
            <person name="Lutzoni F."/>
            <person name="Magnuson J."/>
            <person name="Mondo S."/>
            <person name="Nolan M."/>
            <person name="Ohm R."/>
            <person name="Pangilinan J."/>
            <person name="Park H.-J."/>
            <person name="Ramirez L."/>
            <person name="Alfaro M."/>
            <person name="Sun H."/>
            <person name="Tritt A."/>
            <person name="Yoshinaga Y."/>
            <person name="Zwiers L.-H."/>
            <person name="Turgeon B."/>
            <person name="Goodwin S."/>
            <person name="Spatafora J."/>
            <person name="Crous P."/>
            <person name="Grigoriev I."/>
        </authorList>
    </citation>
    <scope>NUCLEOTIDE SEQUENCE</scope>
    <source>
        <strain evidence="1">ATCC 16933</strain>
    </source>
</reference>
<gene>
    <name evidence="1" type="ORF">BDY21DRAFT_350907</name>
</gene>
<protein>
    <submittedName>
        <fullName evidence="1">Uncharacterized protein</fullName>
    </submittedName>
</protein>
<proteinExistence type="predicted"/>
<name>A0A6A6NT82_9PEZI</name>
<accession>A0A6A6NT82</accession>
<organism evidence="1 2">
    <name type="scientific">Lineolata rhizophorae</name>
    <dbReference type="NCBI Taxonomy" id="578093"/>
    <lineage>
        <taxon>Eukaryota</taxon>
        <taxon>Fungi</taxon>
        <taxon>Dikarya</taxon>
        <taxon>Ascomycota</taxon>
        <taxon>Pezizomycotina</taxon>
        <taxon>Dothideomycetes</taxon>
        <taxon>Dothideomycetes incertae sedis</taxon>
        <taxon>Lineolatales</taxon>
        <taxon>Lineolataceae</taxon>
        <taxon>Lineolata</taxon>
    </lineage>
</organism>
<evidence type="ECO:0000313" key="1">
    <source>
        <dbReference type="EMBL" id="KAF2455010.1"/>
    </source>
</evidence>
<dbReference type="AlphaFoldDB" id="A0A6A6NT82"/>
<dbReference type="EMBL" id="MU001688">
    <property type="protein sequence ID" value="KAF2455010.1"/>
    <property type="molecule type" value="Genomic_DNA"/>
</dbReference>
<keyword evidence="2" id="KW-1185">Reference proteome</keyword>
<evidence type="ECO:0000313" key="2">
    <source>
        <dbReference type="Proteomes" id="UP000799766"/>
    </source>
</evidence>